<evidence type="ECO:0008006" key="5">
    <source>
        <dbReference type="Google" id="ProtNLM"/>
    </source>
</evidence>
<reference evidence="3 4" key="1">
    <citation type="submission" date="2023-01" db="EMBL/GenBank/DDBJ databases">
        <title>Analysis of 21 Apiospora genomes using comparative genomics revels a genus with tremendous synthesis potential of carbohydrate active enzymes and secondary metabolites.</title>
        <authorList>
            <person name="Sorensen T."/>
        </authorList>
    </citation>
    <scope>NUCLEOTIDE SEQUENCE [LARGE SCALE GENOMIC DNA]</scope>
    <source>
        <strain evidence="3 4">CBS 20057</strain>
    </source>
</reference>
<feature type="compositionally biased region" description="Basic and acidic residues" evidence="2">
    <location>
        <begin position="279"/>
        <end position="290"/>
    </location>
</feature>
<proteinExistence type="predicted"/>
<feature type="region of interest" description="Disordered" evidence="2">
    <location>
        <begin position="263"/>
        <end position="315"/>
    </location>
</feature>
<sequence>MGNQCCLQRGHSFERSRPRLVQLSFPGTDVLETELDAAISTFHGALKGLKFAMPKPALPLRTKSEIRALCSTSWPVQTLLLHYVHGTPEDLESPERPQLSDEDERELTEVVQTLSDCLVAIVTLVGDMLRMRAMTAEYDQYAVYGEYVTFGYGGGYINDYGQSLANRRKATQELSNRIRNAQEAIREETAHLREILAKYGIKDSNPSDFICLATPAVPAKSDENLPEASRSEISESEESNPQPGIVARCIKSIATAARNRFLPAGSQEESASESESDTDQSRAVREERKRYQQLKHRYSASKTFRDQKKQTDYHKEAEQNFADLRAKLGEERRNHPSASTGTDQILLDSKIETRVILHLRMQSQQKSGCSIEVGEENLNS</sequence>
<feature type="coiled-coil region" evidence="1">
    <location>
        <begin position="164"/>
        <end position="198"/>
    </location>
</feature>
<comment type="caution">
    <text evidence="3">The sequence shown here is derived from an EMBL/GenBank/DDBJ whole genome shotgun (WGS) entry which is preliminary data.</text>
</comment>
<keyword evidence="1" id="KW-0175">Coiled coil</keyword>
<evidence type="ECO:0000313" key="3">
    <source>
        <dbReference type="EMBL" id="KAK7996194.1"/>
    </source>
</evidence>
<dbReference type="EMBL" id="JAQQWI010000022">
    <property type="protein sequence ID" value="KAK7996194.1"/>
    <property type="molecule type" value="Genomic_DNA"/>
</dbReference>
<organism evidence="3 4">
    <name type="scientific">Apiospora marii</name>
    <dbReference type="NCBI Taxonomy" id="335849"/>
    <lineage>
        <taxon>Eukaryota</taxon>
        <taxon>Fungi</taxon>
        <taxon>Dikarya</taxon>
        <taxon>Ascomycota</taxon>
        <taxon>Pezizomycotina</taxon>
        <taxon>Sordariomycetes</taxon>
        <taxon>Xylariomycetidae</taxon>
        <taxon>Amphisphaeriales</taxon>
        <taxon>Apiosporaceae</taxon>
        <taxon>Apiospora</taxon>
    </lineage>
</organism>
<keyword evidence="4" id="KW-1185">Reference proteome</keyword>
<evidence type="ECO:0000256" key="1">
    <source>
        <dbReference type="SAM" id="Coils"/>
    </source>
</evidence>
<evidence type="ECO:0000313" key="4">
    <source>
        <dbReference type="Proteomes" id="UP001396898"/>
    </source>
</evidence>
<accession>A0ABR1R2B7</accession>
<name>A0ABR1R2B7_9PEZI</name>
<protein>
    <recommendedName>
        <fullName evidence="5">BZIP domain-containing protein</fullName>
    </recommendedName>
</protein>
<dbReference type="Proteomes" id="UP001396898">
    <property type="component" value="Unassembled WGS sequence"/>
</dbReference>
<evidence type="ECO:0000256" key="2">
    <source>
        <dbReference type="SAM" id="MobiDB-lite"/>
    </source>
</evidence>
<feature type="compositionally biased region" description="Basic and acidic residues" evidence="2">
    <location>
        <begin position="303"/>
        <end position="315"/>
    </location>
</feature>
<gene>
    <name evidence="3" type="ORF">PG991_015661</name>
</gene>
<feature type="region of interest" description="Disordered" evidence="2">
    <location>
        <begin position="220"/>
        <end position="245"/>
    </location>
</feature>